<dbReference type="OrthoDB" id="2796020at2759"/>
<reference evidence="1" key="1">
    <citation type="submission" date="2021-03" db="EMBL/GenBank/DDBJ databases">
        <title>Draft genome sequence of rust myrtle Austropuccinia psidii MF-1, a brazilian biotype.</title>
        <authorList>
            <person name="Quecine M.C."/>
            <person name="Pachon D.M.R."/>
            <person name="Bonatelli M.L."/>
            <person name="Correr F.H."/>
            <person name="Franceschini L.M."/>
            <person name="Leite T.F."/>
            <person name="Margarido G.R.A."/>
            <person name="Almeida C.A."/>
            <person name="Ferrarezi J.A."/>
            <person name="Labate C.A."/>
        </authorList>
    </citation>
    <scope>NUCLEOTIDE SEQUENCE</scope>
    <source>
        <strain evidence="1">MF-1</strain>
    </source>
</reference>
<organism evidence="1 2">
    <name type="scientific">Austropuccinia psidii MF-1</name>
    <dbReference type="NCBI Taxonomy" id="1389203"/>
    <lineage>
        <taxon>Eukaryota</taxon>
        <taxon>Fungi</taxon>
        <taxon>Dikarya</taxon>
        <taxon>Basidiomycota</taxon>
        <taxon>Pucciniomycotina</taxon>
        <taxon>Pucciniomycetes</taxon>
        <taxon>Pucciniales</taxon>
        <taxon>Sphaerophragmiaceae</taxon>
        <taxon>Austropuccinia</taxon>
    </lineage>
</organism>
<accession>A0A9Q3F092</accession>
<evidence type="ECO:0000313" key="1">
    <source>
        <dbReference type="EMBL" id="MBW0531303.1"/>
    </source>
</evidence>
<proteinExistence type="predicted"/>
<comment type="caution">
    <text evidence="1">The sequence shown here is derived from an EMBL/GenBank/DDBJ whole genome shotgun (WGS) entry which is preliminary data.</text>
</comment>
<dbReference type="AlphaFoldDB" id="A0A9Q3F092"/>
<dbReference type="EMBL" id="AVOT02036737">
    <property type="protein sequence ID" value="MBW0531303.1"/>
    <property type="molecule type" value="Genomic_DNA"/>
</dbReference>
<keyword evidence="2" id="KW-1185">Reference proteome</keyword>
<evidence type="ECO:0000313" key="2">
    <source>
        <dbReference type="Proteomes" id="UP000765509"/>
    </source>
</evidence>
<dbReference type="Proteomes" id="UP000765509">
    <property type="component" value="Unassembled WGS sequence"/>
</dbReference>
<gene>
    <name evidence="1" type="ORF">O181_071018</name>
</gene>
<sequence length="96" mass="11175">MSKRKANSAITSRFRNPTMWREATSNPDKFLWVEALKTELDDQTSRGIVIETSLPKVCRPFRNLVQFKRKFDNGRNLIKKKVHICAQGFSQKDGVY</sequence>
<protein>
    <submittedName>
        <fullName evidence="1">Uncharacterized protein</fullName>
    </submittedName>
</protein>
<name>A0A9Q3F092_9BASI</name>